<protein>
    <submittedName>
        <fullName evidence="2">Uncharacterized protein</fullName>
    </submittedName>
</protein>
<gene>
    <name evidence="2" type="ORF">PECUL_23A006869</name>
</gene>
<feature type="compositionally biased region" description="Polar residues" evidence="1">
    <location>
        <begin position="17"/>
        <end position="28"/>
    </location>
</feature>
<proteinExistence type="predicted"/>
<organism evidence="2 3">
    <name type="scientific">Pelobates cultripes</name>
    <name type="common">Western spadefoot toad</name>
    <dbReference type="NCBI Taxonomy" id="61616"/>
    <lineage>
        <taxon>Eukaryota</taxon>
        <taxon>Metazoa</taxon>
        <taxon>Chordata</taxon>
        <taxon>Craniata</taxon>
        <taxon>Vertebrata</taxon>
        <taxon>Euteleostomi</taxon>
        <taxon>Amphibia</taxon>
        <taxon>Batrachia</taxon>
        <taxon>Anura</taxon>
        <taxon>Pelobatoidea</taxon>
        <taxon>Pelobatidae</taxon>
        <taxon>Pelobates</taxon>
    </lineage>
</organism>
<accession>A0AAD1VPD4</accession>
<reference evidence="2" key="1">
    <citation type="submission" date="2022-03" db="EMBL/GenBank/DDBJ databases">
        <authorList>
            <person name="Alioto T."/>
            <person name="Alioto T."/>
            <person name="Gomez Garrido J."/>
        </authorList>
    </citation>
    <scope>NUCLEOTIDE SEQUENCE</scope>
</reference>
<dbReference type="Proteomes" id="UP001295444">
    <property type="component" value="Chromosome 01"/>
</dbReference>
<name>A0AAD1VPD4_PELCU</name>
<dbReference type="EMBL" id="OW240912">
    <property type="protein sequence ID" value="CAH2225507.1"/>
    <property type="molecule type" value="Genomic_DNA"/>
</dbReference>
<keyword evidence="3" id="KW-1185">Reference proteome</keyword>
<feature type="region of interest" description="Disordered" evidence="1">
    <location>
        <begin position="1"/>
        <end position="87"/>
    </location>
</feature>
<evidence type="ECO:0000313" key="2">
    <source>
        <dbReference type="EMBL" id="CAH2225507.1"/>
    </source>
</evidence>
<evidence type="ECO:0000313" key="3">
    <source>
        <dbReference type="Proteomes" id="UP001295444"/>
    </source>
</evidence>
<evidence type="ECO:0000256" key="1">
    <source>
        <dbReference type="SAM" id="MobiDB-lite"/>
    </source>
</evidence>
<feature type="compositionally biased region" description="Polar residues" evidence="1">
    <location>
        <begin position="67"/>
        <end position="76"/>
    </location>
</feature>
<sequence>MGHTPEVPATPAESTKRLLTQTDKTSCTIPKGTILDHNGPQARGLRAPALTQLQGREGIPPPRHHGSTQLRRNPSVNPKPGKKLTTGGRWVHSSKAIILVQARDKSSTTCRICTVTHPHELYPQKSTGH</sequence>
<dbReference type="AlphaFoldDB" id="A0AAD1VPD4"/>